<evidence type="ECO:0000256" key="8">
    <source>
        <dbReference type="ARBA" id="ARBA00022989"/>
    </source>
</evidence>
<evidence type="ECO:0000256" key="2">
    <source>
        <dbReference type="ARBA" id="ARBA00022475"/>
    </source>
</evidence>
<comment type="subcellular location">
    <subcellularLocation>
        <location evidence="11">Cell membrane</location>
        <topology evidence="11">Single-pass membrane protein</topology>
    </subcellularLocation>
</comment>
<evidence type="ECO:0000256" key="12">
    <source>
        <dbReference type="SAM" id="MobiDB-lite"/>
    </source>
</evidence>
<keyword evidence="6 11" id="KW-0067">ATP-binding</keyword>
<dbReference type="HAMAP" id="MF_00276">
    <property type="entry name" value="KdpC"/>
    <property type="match status" value="1"/>
</dbReference>
<sequence>MTAPLARRVAPLWTALRIMLILTVVLGIGYPLLLLGIGQGVFPSQANGSLVHAADGRVAGSALIGQRFTGADGAPLPEYFQPRPSAAGDGYDPTASAGSNLGPESPELSGQIRDRKQEIAEFNGVPEAAVPPDALAASGSGLDPHISARYARLQMERVAVARGLPIGQVAALVAAATAPPDAGYLGEPRVNVVELNLALDERDPAHATHARS</sequence>
<keyword evidence="9 11" id="KW-0406">Ion transport</keyword>
<keyword evidence="1 11" id="KW-0813">Transport</keyword>
<keyword evidence="10 11" id="KW-0472">Membrane</keyword>
<name>A0A4R6RU59_9MICO</name>
<evidence type="ECO:0000256" key="6">
    <source>
        <dbReference type="ARBA" id="ARBA00022840"/>
    </source>
</evidence>
<comment type="similarity">
    <text evidence="11">Belongs to the KdpC family.</text>
</comment>
<comment type="caution">
    <text evidence="13">The sequence shown here is derived from an EMBL/GenBank/DDBJ whole genome shotgun (WGS) entry which is preliminary data.</text>
</comment>
<evidence type="ECO:0000256" key="3">
    <source>
        <dbReference type="ARBA" id="ARBA00022538"/>
    </source>
</evidence>
<dbReference type="EMBL" id="SNYA01000007">
    <property type="protein sequence ID" value="TDP90314.1"/>
    <property type="molecule type" value="Genomic_DNA"/>
</dbReference>
<keyword evidence="8 11" id="KW-1133">Transmembrane helix</keyword>
<dbReference type="NCBIfam" id="NF001454">
    <property type="entry name" value="PRK00315.1"/>
    <property type="match status" value="1"/>
</dbReference>
<evidence type="ECO:0000256" key="7">
    <source>
        <dbReference type="ARBA" id="ARBA00022958"/>
    </source>
</evidence>
<proteinExistence type="inferred from homology"/>
<dbReference type="Proteomes" id="UP000295601">
    <property type="component" value="Unassembled WGS sequence"/>
</dbReference>
<evidence type="ECO:0000256" key="1">
    <source>
        <dbReference type="ARBA" id="ARBA00022448"/>
    </source>
</evidence>
<dbReference type="RefSeq" id="WP_133617482.1">
    <property type="nucleotide sequence ID" value="NZ_SNYA01000007.1"/>
</dbReference>
<dbReference type="PIRSF" id="PIRSF001296">
    <property type="entry name" value="K_ATPase_KdpC"/>
    <property type="match status" value="1"/>
</dbReference>
<feature type="region of interest" description="Disordered" evidence="12">
    <location>
        <begin position="78"/>
        <end position="110"/>
    </location>
</feature>
<keyword evidence="2 11" id="KW-1003">Cell membrane</keyword>
<dbReference type="InterPro" id="IPR003820">
    <property type="entry name" value="KdpC"/>
</dbReference>
<evidence type="ECO:0000256" key="4">
    <source>
        <dbReference type="ARBA" id="ARBA00022692"/>
    </source>
</evidence>
<protein>
    <recommendedName>
        <fullName evidence="11">Potassium-transporting ATPase KdpC subunit</fullName>
    </recommendedName>
    <alternativeName>
        <fullName evidence="11">ATP phosphohydrolase [potassium-transporting] C chain</fullName>
    </alternativeName>
    <alternativeName>
        <fullName evidence="11">Potassium-binding and translocating subunit C</fullName>
    </alternativeName>
    <alternativeName>
        <fullName evidence="11">Potassium-translocating ATPase C chain</fullName>
    </alternativeName>
</protein>
<keyword evidence="5 11" id="KW-0547">Nucleotide-binding</keyword>
<dbReference type="GO" id="GO:0008556">
    <property type="term" value="F:P-type potassium transmembrane transporter activity"/>
    <property type="evidence" value="ECO:0007669"/>
    <property type="project" value="InterPro"/>
</dbReference>
<comment type="subunit">
    <text evidence="11">The system is composed of three essential subunits: KdpA, KdpB and KdpC.</text>
</comment>
<dbReference type="PANTHER" id="PTHR30042">
    <property type="entry name" value="POTASSIUM-TRANSPORTING ATPASE C CHAIN"/>
    <property type="match status" value="1"/>
</dbReference>
<keyword evidence="4 11" id="KW-0812">Transmembrane</keyword>
<dbReference type="PANTHER" id="PTHR30042:SF2">
    <property type="entry name" value="POTASSIUM-TRANSPORTING ATPASE KDPC SUBUNIT"/>
    <property type="match status" value="1"/>
</dbReference>
<accession>A0A4R6RU59</accession>
<evidence type="ECO:0000256" key="10">
    <source>
        <dbReference type="ARBA" id="ARBA00023136"/>
    </source>
</evidence>
<gene>
    <name evidence="11" type="primary">kdpC</name>
    <name evidence="13" type="ORF">EDF62_2883</name>
</gene>
<organism evidence="13 14">
    <name type="scientific">Leucobacter luti</name>
    <dbReference type="NCBI Taxonomy" id="340320"/>
    <lineage>
        <taxon>Bacteria</taxon>
        <taxon>Bacillati</taxon>
        <taxon>Actinomycetota</taxon>
        <taxon>Actinomycetes</taxon>
        <taxon>Micrococcales</taxon>
        <taxon>Microbacteriaceae</taxon>
        <taxon>Leucobacter</taxon>
    </lineage>
</organism>
<reference evidence="13 14" key="1">
    <citation type="submission" date="2019-03" db="EMBL/GenBank/DDBJ databases">
        <title>Genomic analyses of the natural microbiome of Caenorhabditis elegans.</title>
        <authorList>
            <person name="Samuel B."/>
        </authorList>
    </citation>
    <scope>NUCLEOTIDE SEQUENCE [LARGE SCALE GENOMIC DNA]</scope>
    <source>
        <strain evidence="13 14">JUb18</strain>
    </source>
</reference>
<evidence type="ECO:0000256" key="11">
    <source>
        <dbReference type="HAMAP-Rule" id="MF_00276"/>
    </source>
</evidence>
<evidence type="ECO:0000313" key="13">
    <source>
        <dbReference type="EMBL" id="TDP90314.1"/>
    </source>
</evidence>
<comment type="function">
    <text evidence="11">Part of the high-affinity ATP-driven potassium transport (or Kdp) system, which catalyzes the hydrolysis of ATP coupled with the electrogenic transport of potassium into the cytoplasm. This subunit acts as a catalytic chaperone that increases the ATP-binding affinity of the ATP-hydrolyzing subunit KdpB by the formation of a transient KdpB/KdpC/ATP ternary complex.</text>
</comment>
<dbReference type="NCBIfam" id="TIGR00681">
    <property type="entry name" value="kdpC"/>
    <property type="match status" value="1"/>
</dbReference>
<evidence type="ECO:0000313" key="14">
    <source>
        <dbReference type="Proteomes" id="UP000295601"/>
    </source>
</evidence>
<dbReference type="AlphaFoldDB" id="A0A4R6RU59"/>
<feature type="transmembrane region" description="Helical" evidence="11">
    <location>
        <begin position="12"/>
        <end position="35"/>
    </location>
</feature>
<evidence type="ECO:0000256" key="9">
    <source>
        <dbReference type="ARBA" id="ARBA00023065"/>
    </source>
</evidence>
<dbReference type="GO" id="GO:0005886">
    <property type="term" value="C:plasma membrane"/>
    <property type="evidence" value="ECO:0007669"/>
    <property type="project" value="UniProtKB-SubCell"/>
</dbReference>
<keyword evidence="3 11" id="KW-0633">Potassium transport</keyword>
<keyword evidence="7 11" id="KW-0630">Potassium</keyword>
<dbReference type="Pfam" id="PF02669">
    <property type="entry name" value="KdpC"/>
    <property type="match status" value="1"/>
</dbReference>
<dbReference type="OrthoDB" id="9788285at2"/>
<dbReference type="GO" id="GO:0005524">
    <property type="term" value="F:ATP binding"/>
    <property type="evidence" value="ECO:0007669"/>
    <property type="project" value="UniProtKB-UniRule"/>
</dbReference>
<keyword evidence="14" id="KW-1185">Reference proteome</keyword>
<evidence type="ECO:0000256" key="5">
    <source>
        <dbReference type="ARBA" id="ARBA00022741"/>
    </source>
</evidence>